<proteinExistence type="predicted"/>
<dbReference type="eggNOG" id="COG2814">
    <property type="taxonomic scope" value="Bacteria"/>
</dbReference>
<evidence type="ECO:0000256" key="3">
    <source>
        <dbReference type="ARBA" id="ARBA00022692"/>
    </source>
</evidence>
<evidence type="ECO:0000256" key="5">
    <source>
        <dbReference type="ARBA" id="ARBA00023136"/>
    </source>
</evidence>
<feature type="transmembrane region" description="Helical" evidence="6">
    <location>
        <begin position="353"/>
        <end position="373"/>
    </location>
</feature>
<feature type="transmembrane region" description="Helical" evidence="6">
    <location>
        <begin position="96"/>
        <end position="116"/>
    </location>
</feature>
<dbReference type="PANTHER" id="PTHR43124">
    <property type="entry name" value="PURINE EFFLUX PUMP PBUE"/>
    <property type="match status" value="1"/>
</dbReference>
<dbReference type="GO" id="GO:0005886">
    <property type="term" value="C:plasma membrane"/>
    <property type="evidence" value="ECO:0007669"/>
    <property type="project" value="UniProtKB-SubCell"/>
</dbReference>
<dbReference type="InterPro" id="IPR036259">
    <property type="entry name" value="MFS_trans_sf"/>
</dbReference>
<feature type="transmembrane region" description="Helical" evidence="6">
    <location>
        <begin position="128"/>
        <end position="149"/>
    </location>
</feature>
<comment type="subcellular location">
    <subcellularLocation>
        <location evidence="1">Cell membrane</location>
        <topology evidence="1">Multi-pass membrane protein</topology>
    </subcellularLocation>
</comment>
<dbReference type="PATRIC" id="fig|391937.3.peg.2458"/>
<comment type="caution">
    <text evidence="8">The sequence shown here is derived from an EMBL/GenBank/DDBJ whole genome shotgun (WGS) entry which is preliminary data.</text>
</comment>
<sequence>MNAFKHPFLFLVAFLVGADEFLLGPILTPIGNDLGVVPERVTLFVTAYALPLALLAPLFGFLSDRHGRLAVLLPSTAVFALASVLTGFVSSFEWGIATRALTGVASAGMLPIAFALAADESEEAAKSIAFVMSGLTTGLMAGPGLGAYLTELWSWRAAFVALGLAALAVGAIGPAVLRNGRRPERQRRTGPGGGRLLVPGTVGSLCGMFFGLGGAVGIYSLVGERLRDGLYLDTQQVGLVYVGFGVLSVAGNALAPAAIRRIGGGRRAMRLAMALVIVCLAVVFALPDPALLAVVLALGVWAVAGGIGAPGLEAHIAGLSQTHRGVLLALSTSAANLGVALSAALAGEAYLRGSLWVAGLGFVLLSISVMALARPRGAASATENAG</sequence>
<evidence type="ECO:0000256" key="4">
    <source>
        <dbReference type="ARBA" id="ARBA00022989"/>
    </source>
</evidence>
<evidence type="ECO:0000256" key="6">
    <source>
        <dbReference type="SAM" id="Phobius"/>
    </source>
</evidence>
<dbReference type="SUPFAM" id="SSF103473">
    <property type="entry name" value="MFS general substrate transporter"/>
    <property type="match status" value="1"/>
</dbReference>
<keyword evidence="4 6" id="KW-1133">Transmembrane helix</keyword>
<gene>
    <name evidence="8" type="ORF">NA2_11964</name>
</gene>
<evidence type="ECO:0000256" key="2">
    <source>
        <dbReference type="ARBA" id="ARBA00022475"/>
    </source>
</evidence>
<evidence type="ECO:0000313" key="8">
    <source>
        <dbReference type="EMBL" id="EKF18611.1"/>
    </source>
</evidence>
<feature type="transmembrane region" description="Helical" evidence="6">
    <location>
        <begin position="271"/>
        <end position="287"/>
    </location>
</feature>
<protein>
    <submittedName>
        <fullName evidence="8">MFS transporter</fullName>
    </submittedName>
</protein>
<feature type="transmembrane region" description="Helical" evidence="6">
    <location>
        <begin position="155"/>
        <end position="177"/>
    </location>
</feature>
<dbReference type="AlphaFoldDB" id="K2M928"/>
<feature type="transmembrane region" description="Helical" evidence="6">
    <location>
        <begin position="69"/>
        <end position="90"/>
    </location>
</feature>
<feature type="transmembrane region" description="Helical" evidence="6">
    <location>
        <begin position="197"/>
        <end position="219"/>
    </location>
</feature>
<keyword evidence="5 6" id="KW-0472">Membrane</keyword>
<feature type="transmembrane region" description="Helical" evidence="6">
    <location>
        <begin position="239"/>
        <end position="259"/>
    </location>
</feature>
<dbReference type="InterPro" id="IPR011701">
    <property type="entry name" value="MFS"/>
</dbReference>
<dbReference type="InterPro" id="IPR001958">
    <property type="entry name" value="Tet-R_TetA/multi-R_MdtG-like"/>
</dbReference>
<dbReference type="InterPro" id="IPR020846">
    <property type="entry name" value="MFS_dom"/>
</dbReference>
<name>K2M928_9HYPH</name>
<dbReference type="STRING" id="391937.NA2_11964"/>
<dbReference type="PROSITE" id="PS50850">
    <property type="entry name" value="MFS"/>
    <property type="match status" value="1"/>
</dbReference>
<keyword evidence="3 6" id="KW-0812">Transmembrane</keyword>
<feature type="domain" description="Major facilitator superfamily (MFS) profile" evidence="7">
    <location>
        <begin position="5"/>
        <end position="377"/>
    </location>
</feature>
<dbReference type="Pfam" id="PF07690">
    <property type="entry name" value="MFS_1"/>
    <property type="match status" value="1"/>
</dbReference>
<accession>K2M928</accession>
<dbReference type="EMBL" id="AMRM01000012">
    <property type="protein sequence ID" value="EKF18611.1"/>
    <property type="molecule type" value="Genomic_DNA"/>
</dbReference>
<organism evidence="8 9">
    <name type="scientific">Nitratireductor pacificus pht-3B</name>
    <dbReference type="NCBI Taxonomy" id="391937"/>
    <lineage>
        <taxon>Bacteria</taxon>
        <taxon>Pseudomonadati</taxon>
        <taxon>Pseudomonadota</taxon>
        <taxon>Alphaproteobacteria</taxon>
        <taxon>Hyphomicrobiales</taxon>
        <taxon>Phyllobacteriaceae</taxon>
        <taxon>Nitratireductor</taxon>
    </lineage>
</organism>
<feature type="transmembrane region" description="Helical" evidence="6">
    <location>
        <begin position="293"/>
        <end position="314"/>
    </location>
</feature>
<keyword evidence="9" id="KW-1185">Reference proteome</keyword>
<evidence type="ECO:0000256" key="1">
    <source>
        <dbReference type="ARBA" id="ARBA00004651"/>
    </source>
</evidence>
<evidence type="ECO:0000259" key="7">
    <source>
        <dbReference type="PROSITE" id="PS50850"/>
    </source>
</evidence>
<dbReference type="Gene3D" id="1.20.1250.20">
    <property type="entry name" value="MFS general substrate transporter like domains"/>
    <property type="match status" value="1"/>
</dbReference>
<dbReference type="CDD" id="cd17324">
    <property type="entry name" value="MFS_NepI_like"/>
    <property type="match status" value="1"/>
</dbReference>
<dbReference type="Proteomes" id="UP000006786">
    <property type="component" value="Unassembled WGS sequence"/>
</dbReference>
<dbReference type="OrthoDB" id="9788453at2"/>
<keyword evidence="2" id="KW-1003">Cell membrane</keyword>
<dbReference type="PANTHER" id="PTHR43124:SF3">
    <property type="entry name" value="CHLORAMPHENICOL EFFLUX PUMP RV0191"/>
    <property type="match status" value="1"/>
</dbReference>
<feature type="transmembrane region" description="Helical" evidence="6">
    <location>
        <begin position="42"/>
        <end position="62"/>
    </location>
</feature>
<dbReference type="GO" id="GO:0022857">
    <property type="term" value="F:transmembrane transporter activity"/>
    <property type="evidence" value="ECO:0007669"/>
    <property type="project" value="InterPro"/>
</dbReference>
<dbReference type="PRINTS" id="PR01035">
    <property type="entry name" value="TCRTETA"/>
</dbReference>
<dbReference type="InterPro" id="IPR050189">
    <property type="entry name" value="MFS_Efflux_Transporters"/>
</dbReference>
<feature type="transmembrane region" description="Helical" evidence="6">
    <location>
        <begin position="326"/>
        <end position="347"/>
    </location>
</feature>
<evidence type="ECO:0000313" key="9">
    <source>
        <dbReference type="Proteomes" id="UP000006786"/>
    </source>
</evidence>
<reference evidence="8 9" key="1">
    <citation type="journal article" date="2012" name="J. Bacteriol.">
        <title>Genome Sequence of Nitratireductor pacificus Type Strain pht-3B.</title>
        <authorList>
            <person name="Lai Q."/>
            <person name="Li G."/>
            <person name="Shao Z."/>
        </authorList>
    </citation>
    <scope>NUCLEOTIDE SEQUENCE [LARGE SCALE GENOMIC DNA]</scope>
    <source>
        <strain evidence="9">pht-3B</strain>
    </source>
</reference>